<accession>A0A4V2FHW7</accession>
<dbReference type="InterPro" id="IPR002694">
    <property type="entry name" value="Znf_CHC2"/>
</dbReference>
<dbReference type="SUPFAM" id="SSF57783">
    <property type="entry name" value="Zinc beta-ribbon"/>
    <property type="match status" value="1"/>
</dbReference>
<sequence>MQTQHNLALRAWFDELKRGIDLHDVAERLDLRRSGAKGNYHSPHHTDKSPSLSIYDNGRSWKDWSTETGGSCIDLVIHCLPDIDGPMDAAKLLGDWYGMPMPSTEPRGLPSKKSTEEYIADKARADASPAVSYLLGRGIDEAVMALFVRPSHVMDHIATAPHLRQKFDALPIKTARIFKQQLLQSGVVPKHAGKLLDDVEKRIHGRRHAHMTAISVPSLERLGLEAIPEIEDARMPP</sequence>
<dbReference type="Pfam" id="PF01807">
    <property type="entry name" value="Zn_ribbon_DnaG"/>
    <property type="match status" value="1"/>
</dbReference>
<dbReference type="GO" id="GO:0003899">
    <property type="term" value="F:DNA-directed RNA polymerase activity"/>
    <property type="evidence" value="ECO:0007669"/>
    <property type="project" value="InterPro"/>
</dbReference>
<comment type="caution">
    <text evidence="2">The sequence shown here is derived from an EMBL/GenBank/DDBJ whole genome shotgun (WGS) entry which is preliminary data.</text>
</comment>
<dbReference type="Proteomes" id="UP000291078">
    <property type="component" value="Unassembled WGS sequence"/>
</dbReference>
<feature type="domain" description="Zinc finger CHC2-type" evidence="1">
    <location>
        <begin position="13"/>
        <end position="77"/>
    </location>
</feature>
<dbReference type="GO" id="GO:0003677">
    <property type="term" value="F:DNA binding"/>
    <property type="evidence" value="ECO:0007669"/>
    <property type="project" value="InterPro"/>
</dbReference>
<keyword evidence="3" id="KW-1185">Reference proteome</keyword>
<protein>
    <submittedName>
        <fullName evidence="2">CHC2-type zinc finger protein</fullName>
    </submittedName>
</protein>
<dbReference type="InterPro" id="IPR036977">
    <property type="entry name" value="DNA_primase_Znf_CHC2"/>
</dbReference>
<dbReference type="EMBL" id="SGXM01000001">
    <property type="protein sequence ID" value="RZT41719.1"/>
    <property type="molecule type" value="Genomic_DNA"/>
</dbReference>
<organism evidence="2 3">
    <name type="scientific">Cupriavidus agavae</name>
    <dbReference type="NCBI Taxonomy" id="1001822"/>
    <lineage>
        <taxon>Bacteria</taxon>
        <taxon>Pseudomonadati</taxon>
        <taxon>Pseudomonadota</taxon>
        <taxon>Betaproteobacteria</taxon>
        <taxon>Burkholderiales</taxon>
        <taxon>Burkholderiaceae</taxon>
        <taxon>Cupriavidus</taxon>
    </lineage>
</organism>
<dbReference type="OrthoDB" id="5833576at2"/>
<dbReference type="GO" id="GO:0008270">
    <property type="term" value="F:zinc ion binding"/>
    <property type="evidence" value="ECO:0007669"/>
    <property type="project" value="InterPro"/>
</dbReference>
<dbReference type="RefSeq" id="WP_130389734.1">
    <property type="nucleotide sequence ID" value="NZ_SGXM01000001.1"/>
</dbReference>
<dbReference type="GO" id="GO:0006260">
    <property type="term" value="P:DNA replication"/>
    <property type="evidence" value="ECO:0007669"/>
    <property type="project" value="InterPro"/>
</dbReference>
<gene>
    <name evidence="2" type="ORF">EV147_0720</name>
</gene>
<reference evidence="2 3" key="1">
    <citation type="journal article" date="2015" name="Stand. Genomic Sci.">
        <title>Genomic Encyclopedia of Bacterial and Archaeal Type Strains, Phase III: the genomes of soil and plant-associated and newly described type strains.</title>
        <authorList>
            <person name="Whitman W.B."/>
            <person name="Woyke T."/>
            <person name="Klenk H.P."/>
            <person name="Zhou Y."/>
            <person name="Lilburn T.G."/>
            <person name="Beck B.J."/>
            <person name="De Vos P."/>
            <person name="Vandamme P."/>
            <person name="Eisen J.A."/>
            <person name="Garrity G."/>
            <person name="Hugenholtz P."/>
            <person name="Kyrpides N.C."/>
        </authorList>
    </citation>
    <scope>NUCLEOTIDE SEQUENCE [LARGE SCALE GENOMIC DNA]</scope>
    <source>
        <strain evidence="2 3">ASC-9842</strain>
    </source>
</reference>
<evidence type="ECO:0000313" key="2">
    <source>
        <dbReference type="EMBL" id="RZT41719.1"/>
    </source>
</evidence>
<proteinExistence type="predicted"/>
<name>A0A4V2FHW7_9BURK</name>
<evidence type="ECO:0000259" key="1">
    <source>
        <dbReference type="Pfam" id="PF01807"/>
    </source>
</evidence>
<evidence type="ECO:0000313" key="3">
    <source>
        <dbReference type="Proteomes" id="UP000291078"/>
    </source>
</evidence>
<dbReference type="Gene3D" id="3.90.580.10">
    <property type="entry name" value="Zinc finger, CHC2-type domain"/>
    <property type="match status" value="1"/>
</dbReference>
<dbReference type="AlphaFoldDB" id="A0A4V2FHW7"/>